<comment type="caution">
    <text evidence="2">The sequence shown here is derived from an EMBL/GenBank/DDBJ whole genome shotgun (WGS) entry which is preliminary data.</text>
</comment>
<dbReference type="PANTHER" id="PTHR36750:SF1">
    <property type="entry name" value="SEC-C MOTIF PROTEIN"/>
    <property type="match status" value="1"/>
</dbReference>
<reference evidence="2" key="1">
    <citation type="submission" date="2020-06" db="EMBL/GenBank/DDBJ databases">
        <title>WGS assembly of Ceratodon purpureus strain R40.</title>
        <authorList>
            <person name="Carey S.B."/>
            <person name="Jenkins J."/>
            <person name="Shu S."/>
            <person name="Lovell J.T."/>
            <person name="Sreedasyam A."/>
            <person name="Maumus F."/>
            <person name="Tiley G.P."/>
            <person name="Fernandez-Pozo N."/>
            <person name="Barry K."/>
            <person name="Chen C."/>
            <person name="Wang M."/>
            <person name="Lipzen A."/>
            <person name="Daum C."/>
            <person name="Saski C.A."/>
            <person name="Payton A.C."/>
            <person name="Mcbreen J.C."/>
            <person name="Conrad R.E."/>
            <person name="Kollar L.M."/>
            <person name="Olsson S."/>
            <person name="Huttunen S."/>
            <person name="Landis J.B."/>
            <person name="Wickett N.J."/>
            <person name="Johnson M.G."/>
            <person name="Rensing S.A."/>
            <person name="Grimwood J."/>
            <person name="Schmutz J."/>
            <person name="Mcdaniel S.F."/>
        </authorList>
    </citation>
    <scope>NUCLEOTIDE SEQUENCE</scope>
    <source>
        <strain evidence="2">R40</strain>
    </source>
</reference>
<dbReference type="SUPFAM" id="SSF47446">
    <property type="entry name" value="Signal peptide-binding domain"/>
    <property type="match status" value="1"/>
</dbReference>
<dbReference type="PANTHER" id="PTHR36750">
    <property type="entry name" value="SEC-C MOTIF PROTEIN"/>
    <property type="match status" value="1"/>
</dbReference>
<dbReference type="GO" id="GO:0048500">
    <property type="term" value="C:signal recognition particle"/>
    <property type="evidence" value="ECO:0007669"/>
    <property type="project" value="InterPro"/>
</dbReference>
<dbReference type="EMBL" id="CM026429">
    <property type="protein sequence ID" value="KAG0564175.1"/>
    <property type="molecule type" value="Genomic_DNA"/>
</dbReference>
<dbReference type="SUPFAM" id="SSF103642">
    <property type="entry name" value="Sec-C motif"/>
    <property type="match status" value="1"/>
</dbReference>
<dbReference type="AlphaFoldDB" id="A0A8T0H0D3"/>
<accession>A0A8T0H0D3</accession>
<protein>
    <submittedName>
        <fullName evidence="2">Uncharacterized protein</fullName>
    </submittedName>
</protein>
<evidence type="ECO:0000313" key="2">
    <source>
        <dbReference type="EMBL" id="KAG0564175.1"/>
    </source>
</evidence>
<name>A0A8T0H0D3_CERPU</name>
<organism evidence="2 3">
    <name type="scientific">Ceratodon purpureus</name>
    <name type="common">Fire moss</name>
    <name type="synonym">Dicranum purpureum</name>
    <dbReference type="NCBI Taxonomy" id="3225"/>
    <lineage>
        <taxon>Eukaryota</taxon>
        <taxon>Viridiplantae</taxon>
        <taxon>Streptophyta</taxon>
        <taxon>Embryophyta</taxon>
        <taxon>Bryophyta</taxon>
        <taxon>Bryophytina</taxon>
        <taxon>Bryopsida</taxon>
        <taxon>Dicranidae</taxon>
        <taxon>Pseudoditrichales</taxon>
        <taxon>Ditrichaceae</taxon>
        <taxon>Ceratodon</taxon>
    </lineage>
</organism>
<evidence type="ECO:0000313" key="3">
    <source>
        <dbReference type="Proteomes" id="UP000822688"/>
    </source>
</evidence>
<feature type="region of interest" description="Disordered" evidence="1">
    <location>
        <begin position="67"/>
        <end position="91"/>
    </location>
</feature>
<evidence type="ECO:0000256" key="1">
    <source>
        <dbReference type="SAM" id="MobiDB-lite"/>
    </source>
</evidence>
<dbReference type="InterPro" id="IPR036891">
    <property type="entry name" value="Signal_recog_part_SRP54_M_sf"/>
</dbReference>
<keyword evidence="3" id="KW-1185">Reference proteome</keyword>
<dbReference type="Pfam" id="PF02810">
    <property type="entry name" value="SEC-C"/>
    <property type="match status" value="1"/>
</dbReference>
<dbReference type="Gene3D" id="3.10.450.50">
    <property type="match status" value="1"/>
</dbReference>
<sequence length="253" mass="27122">MGSFVRQRLIAHLSRGEPCFRSCPRVLGVAAQGYGNGSSATAGYATESGQDGGSSSWFQRLKGVFKGKESSETKPQGSETKASEPVVSDSKGILPGDFTMENFADELKKARQFGSMTTFGRGLPRGGEMSAVKSLQRQEDILRALSKRDPVRVGAQQKADVAAECGCTLFDVENVVSKYEWAKEANRRVKKLEAEGKPLPKTLNEVEALMGGSWSAAASVNLAKDGNISRNAPCPCGSKKKYKRCCGKNAVEA</sequence>
<gene>
    <name evidence="2" type="ORF">KC19_8G089300</name>
</gene>
<dbReference type="GO" id="GO:0006614">
    <property type="term" value="P:SRP-dependent cotranslational protein targeting to membrane"/>
    <property type="evidence" value="ECO:0007669"/>
    <property type="project" value="InterPro"/>
</dbReference>
<dbReference type="InterPro" id="IPR004027">
    <property type="entry name" value="SEC_C_motif"/>
</dbReference>
<dbReference type="OrthoDB" id="432970at2759"/>
<proteinExistence type="predicted"/>
<dbReference type="GO" id="GO:0008312">
    <property type="term" value="F:7S RNA binding"/>
    <property type="evidence" value="ECO:0007669"/>
    <property type="project" value="InterPro"/>
</dbReference>
<dbReference type="Proteomes" id="UP000822688">
    <property type="component" value="Chromosome 8"/>
</dbReference>